<gene>
    <name evidence="2" type="ORF">CNEO2_90019</name>
</gene>
<comment type="caution">
    <text evidence="2">The sequence shown here is derived from an EMBL/GenBank/DDBJ whole genome shotgun (WGS) entry which is preliminary data.</text>
</comment>
<evidence type="ECO:0000259" key="1">
    <source>
        <dbReference type="Pfam" id="PF18765"/>
    </source>
</evidence>
<dbReference type="InterPro" id="IPR043519">
    <property type="entry name" value="NT_sf"/>
</dbReference>
<accession>A0AAD2DFM8</accession>
<name>A0AAD2DFM8_9CLOT</name>
<dbReference type="Pfam" id="PF18765">
    <property type="entry name" value="Polbeta"/>
    <property type="match status" value="1"/>
</dbReference>
<dbReference type="InterPro" id="IPR041633">
    <property type="entry name" value="Polbeta"/>
</dbReference>
<dbReference type="AlphaFoldDB" id="A0AAD2DFM8"/>
<proteinExistence type="predicted"/>
<dbReference type="Proteomes" id="UP001189143">
    <property type="component" value="Unassembled WGS sequence"/>
</dbReference>
<dbReference type="PANTHER" id="PTHR43852:SF3">
    <property type="entry name" value="NUCLEOTIDYLTRANSFERASE"/>
    <property type="match status" value="1"/>
</dbReference>
<dbReference type="RefSeq" id="WP_317049709.1">
    <property type="nucleotide sequence ID" value="NZ_CAMRXC010000229.1"/>
</dbReference>
<sequence>MMGNRHEIIKKLYSEELKEYLNKINIKSAIVFGSIITEEFNNESDVDIAILGDSLIDMKTILKLELFLEDLLGRPIDVIDLKSSSLDIFIKIDALNTGVSIYTSDEGKYLEIFKESVDWYYRENEYYFECRKRDLLS</sequence>
<dbReference type="InterPro" id="IPR052930">
    <property type="entry name" value="TA_antitoxin_MntA"/>
</dbReference>
<organism evidence="2 3">
    <name type="scientific">Clostridium neonatale</name>
    <dbReference type="NCBI Taxonomy" id="137838"/>
    <lineage>
        <taxon>Bacteria</taxon>
        <taxon>Bacillati</taxon>
        <taxon>Bacillota</taxon>
        <taxon>Clostridia</taxon>
        <taxon>Eubacteriales</taxon>
        <taxon>Clostridiaceae</taxon>
        <taxon>Clostridium</taxon>
    </lineage>
</organism>
<dbReference type="EMBL" id="CAMTCP010000303">
    <property type="protein sequence ID" value="CAI3700077.1"/>
    <property type="molecule type" value="Genomic_DNA"/>
</dbReference>
<reference evidence="2" key="1">
    <citation type="submission" date="2022-10" db="EMBL/GenBank/DDBJ databases">
        <authorList>
            <person name="Aires J."/>
            <person name="Mesa V."/>
        </authorList>
    </citation>
    <scope>NUCLEOTIDE SEQUENCE</scope>
    <source>
        <strain evidence="2">Clostridium neonatale JD116</strain>
    </source>
</reference>
<dbReference type="PANTHER" id="PTHR43852">
    <property type="entry name" value="NUCLEOTIDYLTRANSFERASE"/>
    <property type="match status" value="1"/>
</dbReference>
<evidence type="ECO:0000313" key="2">
    <source>
        <dbReference type="EMBL" id="CAI3700077.1"/>
    </source>
</evidence>
<dbReference type="Gene3D" id="3.30.460.10">
    <property type="entry name" value="Beta Polymerase, domain 2"/>
    <property type="match status" value="1"/>
</dbReference>
<dbReference type="SUPFAM" id="SSF81301">
    <property type="entry name" value="Nucleotidyltransferase"/>
    <property type="match status" value="1"/>
</dbReference>
<dbReference type="NCBIfam" id="NF047752">
    <property type="entry name" value="MntA_antitoxin"/>
    <property type="match status" value="1"/>
</dbReference>
<protein>
    <submittedName>
        <fullName evidence="2">Predicted nucleotidyltransferases</fullName>
    </submittedName>
</protein>
<evidence type="ECO:0000313" key="3">
    <source>
        <dbReference type="Proteomes" id="UP001189143"/>
    </source>
</evidence>
<dbReference type="CDD" id="cd05403">
    <property type="entry name" value="NT_KNTase_like"/>
    <property type="match status" value="1"/>
</dbReference>
<feature type="domain" description="Polymerase beta nucleotidyltransferase" evidence="1">
    <location>
        <begin position="15"/>
        <end position="106"/>
    </location>
</feature>